<keyword evidence="4" id="KW-0804">Transcription</keyword>
<dbReference type="EMBL" id="FNKH01000002">
    <property type="protein sequence ID" value="SDQ28298.1"/>
    <property type="molecule type" value="Genomic_DNA"/>
</dbReference>
<dbReference type="PANTHER" id="PTHR30346">
    <property type="entry name" value="TRANSCRIPTIONAL DUAL REGULATOR HCAR-RELATED"/>
    <property type="match status" value="1"/>
</dbReference>
<feature type="domain" description="HTH lysR-type" evidence="5">
    <location>
        <begin position="12"/>
        <end position="65"/>
    </location>
</feature>
<evidence type="ECO:0000313" key="7">
    <source>
        <dbReference type="Proteomes" id="UP000181917"/>
    </source>
</evidence>
<dbReference type="InterPro" id="IPR036390">
    <property type="entry name" value="WH_DNA-bd_sf"/>
</dbReference>
<dbReference type="Pfam" id="PF03466">
    <property type="entry name" value="LysR_substrate"/>
    <property type="match status" value="1"/>
</dbReference>
<dbReference type="SUPFAM" id="SSF53850">
    <property type="entry name" value="Periplasmic binding protein-like II"/>
    <property type="match status" value="1"/>
</dbReference>
<organism evidence="6 7">
    <name type="scientific">Crystallibacter crystallopoietes</name>
    <dbReference type="NCBI Taxonomy" id="37928"/>
    <lineage>
        <taxon>Bacteria</taxon>
        <taxon>Bacillati</taxon>
        <taxon>Actinomycetota</taxon>
        <taxon>Actinomycetes</taxon>
        <taxon>Micrococcales</taxon>
        <taxon>Micrococcaceae</taxon>
        <taxon>Crystallibacter</taxon>
    </lineage>
</organism>
<evidence type="ECO:0000256" key="4">
    <source>
        <dbReference type="ARBA" id="ARBA00023163"/>
    </source>
</evidence>
<evidence type="ECO:0000256" key="3">
    <source>
        <dbReference type="ARBA" id="ARBA00023125"/>
    </source>
</evidence>
<dbReference type="Gene3D" id="1.10.10.10">
    <property type="entry name" value="Winged helix-like DNA-binding domain superfamily/Winged helix DNA-binding domain"/>
    <property type="match status" value="1"/>
</dbReference>
<dbReference type="GO" id="GO:0032993">
    <property type="term" value="C:protein-DNA complex"/>
    <property type="evidence" value="ECO:0007669"/>
    <property type="project" value="TreeGrafter"/>
</dbReference>
<reference evidence="6 7" key="1">
    <citation type="submission" date="2016-10" db="EMBL/GenBank/DDBJ databases">
        <authorList>
            <person name="de Groot N.N."/>
        </authorList>
    </citation>
    <scope>NUCLEOTIDE SEQUENCE [LARGE SCALE GENOMIC DNA]</scope>
    <source>
        <strain evidence="6 7">DSM 20117</strain>
    </source>
</reference>
<dbReference type="GO" id="GO:0003677">
    <property type="term" value="F:DNA binding"/>
    <property type="evidence" value="ECO:0007669"/>
    <property type="project" value="UniProtKB-KW"/>
</dbReference>
<dbReference type="Proteomes" id="UP000181917">
    <property type="component" value="Unassembled WGS sequence"/>
</dbReference>
<name>A0A1H0ZLB6_9MICC</name>
<dbReference type="Gene3D" id="3.40.190.10">
    <property type="entry name" value="Periplasmic binding protein-like II"/>
    <property type="match status" value="2"/>
</dbReference>
<evidence type="ECO:0000256" key="1">
    <source>
        <dbReference type="ARBA" id="ARBA00009437"/>
    </source>
</evidence>
<dbReference type="InterPro" id="IPR036388">
    <property type="entry name" value="WH-like_DNA-bd_sf"/>
</dbReference>
<proteinExistence type="inferred from homology"/>
<sequence length="324" mass="35187">MQRMTSTNSFVHLRTLQAVLESGSHSAAAKELGYTTSAVSQQIAALEKALGVALFERGPRNLWPTPAGLAMAKHAQVLLKQLAQAEDDMQSYAHGARGRLRIGASGTVAAQLLPKAISRLLDKQPETELLVEDLESADLPNAILSGEVDLGIVYEYAVLSVDRHPELKYRLVLDEELVILQGVPNIVKDERIPLESLAEEVWATSATGSDGEQVLGILCAEAGFAPRIRFNSKDFDVIRGLVSEQLAVALVPALALGIDRNIRMHRLVGDPPRRRIYAVRRASDTNPVLPEMLQALDAAAATFLEWTTTAFLTRLDSPLATSRG</sequence>
<dbReference type="STRING" id="37928.SAMN04489742_0438"/>
<evidence type="ECO:0000256" key="2">
    <source>
        <dbReference type="ARBA" id="ARBA00023015"/>
    </source>
</evidence>
<dbReference type="FunFam" id="1.10.10.10:FF:000001">
    <property type="entry name" value="LysR family transcriptional regulator"/>
    <property type="match status" value="1"/>
</dbReference>
<keyword evidence="3 6" id="KW-0238">DNA-binding</keyword>
<evidence type="ECO:0000313" key="6">
    <source>
        <dbReference type="EMBL" id="SDQ28298.1"/>
    </source>
</evidence>
<keyword evidence="7" id="KW-1185">Reference proteome</keyword>
<accession>A0A1H0ZLB6</accession>
<keyword evidence="2" id="KW-0805">Transcription regulation</keyword>
<evidence type="ECO:0000259" key="5">
    <source>
        <dbReference type="PROSITE" id="PS50931"/>
    </source>
</evidence>
<dbReference type="InterPro" id="IPR005119">
    <property type="entry name" value="LysR_subst-bd"/>
</dbReference>
<dbReference type="GO" id="GO:0003700">
    <property type="term" value="F:DNA-binding transcription factor activity"/>
    <property type="evidence" value="ECO:0007669"/>
    <property type="project" value="InterPro"/>
</dbReference>
<dbReference type="KEGG" id="acry:AC20117_15100"/>
<dbReference type="SUPFAM" id="SSF46785">
    <property type="entry name" value="Winged helix' DNA-binding domain"/>
    <property type="match status" value="1"/>
</dbReference>
<comment type="similarity">
    <text evidence="1">Belongs to the LysR transcriptional regulatory family.</text>
</comment>
<dbReference type="Pfam" id="PF00126">
    <property type="entry name" value="HTH_1"/>
    <property type="match status" value="1"/>
</dbReference>
<dbReference type="InterPro" id="IPR000847">
    <property type="entry name" value="LysR_HTH_N"/>
</dbReference>
<dbReference type="PRINTS" id="PR00039">
    <property type="entry name" value="HTHLYSR"/>
</dbReference>
<dbReference type="AlphaFoldDB" id="A0A1H0ZLB6"/>
<protein>
    <submittedName>
        <fullName evidence="6">DNA-binding transcriptional regulator, LysR family</fullName>
    </submittedName>
</protein>
<gene>
    <name evidence="6" type="ORF">SAMN04489742_0438</name>
</gene>
<dbReference type="PANTHER" id="PTHR30346:SF29">
    <property type="entry name" value="LYSR SUBSTRATE-BINDING"/>
    <property type="match status" value="1"/>
</dbReference>
<dbReference type="PROSITE" id="PS50931">
    <property type="entry name" value="HTH_LYSR"/>
    <property type="match status" value="1"/>
</dbReference>